<name>A0A1U7LNZ3_NEOID</name>
<comment type="caution">
    <text evidence="1">The sequence shown here is derived from an EMBL/GenBank/DDBJ whole genome shotgun (WGS) entry which is preliminary data.</text>
</comment>
<dbReference type="AlphaFoldDB" id="A0A1U7LNZ3"/>
<gene>
    <name evidence="1" type="ORF">NEOLI_004159</name>
</gene>
<reference evidence="1 2" key="1">
    <citation type="submission" date="2016-04" db="EMBL/GenBank/DDBJ databases">
        <title>Evolutionary innovation and constraint leading to complex multicellularity in the Ascomycota.</title>
        <authorList>
            <person name="Cisse O."/>
            <person name="Nguyen A."/>
            <person name="Hewitt D.A."/>
            <person name="Jedd G."/>
            <person name="Stajich J.E."/>
        </authorList>
    </citation>
    <scope>NUCLEOTIDE SEQUENCE [LARGE SCALE GENOMIC DNA]</scope>
    <source>
        <strain evidence="1 2">DAH-3</strain>
    </source>
</reference>
<protein>
    <submittedName>
        <fullName evidence="1">Uncharacterized protein</fullName>
    </submittedName>
</protein>
<dbReference type="EMBL" id="LXFE01000836">
    <property type="protein sequence ID" value="OLL24375.1"/>
    <property type="molecule type" value="Genomic_DNA"/>
</dbReference>
<keyword evidence="2" id="KW-1185">Reference proteome</keyword>
<evidence type="ECO:0000313" key="2">
    <source>
        <dbReference type="Proteomes" id="UP000186594"/>
    </source>
</evidence>
<dbReference type="Proteomes" id="UP000186594">
    <property type="component" value="Unassembled WGS sequence"/>
</dbReference>
<evidence type="ECO:0000313" key="1">
    <source>
        <dbReference type="EMBL" id="OLL24375.1"/>
    </source>
</evidence>
<accession>A0A1U7LNZ3</accession>
<organism evidence="1 2">
    <name type="scientific">Neolecta irregularis (strain DAH-3)</name>
    <dbReference type="NCBI Taxonomy" id="1198029"/>
    <lineage>
        <taxon>Eukaryota</taxon>
        <taxon>Fungi</taxon>
        <taxon>Dikarya</taxon>
        <taxon>Ascomycota</taxon>
        <taxon>Taphrinomycotina</taxon>
        <taxon>Neolectales</taxon>
        <taxon>Neolectaceae</taxon>
        <taxon>Neolecta</taxon>
    </lineage>
</organism>
<proteinExistence type="predicted"/>
<sequence>MSNTEFHFRSIYPGTYGFEENPDFAIQVYLNGLLYGIHPNNWKISKNPFFQHAYLAMIWNVIGGNESEAPGGIEKTKGKYNFHDVGITLGERS</sequence>